<name>X4ZEM5_9BACL</name>
<dbReference type="KEGG" id="psab:PSAB_04830"/>
<dbReference type="PATRIC" id="fig|1268072.3.peg.1001"/>
<dbReference type="RefSeq" id="WP_025333469.1">
    <property type="nucleotide sequence ID" value="NZ_CP004078.1"/>
</dbReference>
<sequence length="233" mass="26891">MHASIQPVYTWSRDCIFSGKPQKAILLIEWRGFVQPITGRKKSYPIAARDIELRIWLEPHVSLTGLHGCHKADSEDRAIILSLGTIRAGQTKYIALDFDLEPRASGRYEMLWLQWGYRQRTGERERELPVQKLTLEYSRHTGCMDEVCSFYVEKHRELLIAEKTITEALSLYACGRQADAREMLRRHADKLLLLAVRSEDSVLLRQAELLYKQSERKEGSLLDENGEPRYASG</sequence>
<dbReference type="Proteomes" id="UP000019772">
    <property type="component" value="Chromosome"/>
</dbReference>
<dbReference type="HOGENOM" id="CLU_1218794_0_0_9"/>
<gene>
    <name evidence="1" type="ORF">PSAB_04830</name>
</gene>
<organism evidence="1 2">
    <name type="scientific">Paenibacillus sabinae T27</name>
    <dbReference type="NCBI Taxonomy" id="1268072"/>
    <lineage>
        <taxon>Bacteria</taxon>
        <taxon>Bacillati</taxon>
        <taxon>Bacillota</taxon>
        <taxon>Bacilli</taxon>
        <taxon>Bacillales</taxon>
        <taxon>Paenibacillaceae</taxon>
        <taxon>Paenibacillus</taxon>
    </lineage>
</organism>
<dbReference type="OrthoDB" id="2632905at2"/>
<proteinExistence type="predicted"/>
<reference evidence="1 2" key="1">
    <citation type="journal article" date="2014" name="PLoS Genet.">
        <title>Comparative Genomic Analysis of N2-Fixing and Non-N2-Fixing Paenibacillus spp.: Organization, Evolution and Expression of the Nitrogen Fixation Genes.</title>
        <authorList>
            <person name="Xie J.B."/>
            <person name="Du Z."/>
            <person name="Bai L."/>
            <person name="Tian C."/>
            <person name="Zhang Y."/>
            <person name="Xie J.Y."/>
            <person name="Wang T."/>
            <person name="Liu X."/>
            <person name="Chen X."/>
            <person name="Cheng Q."/>
            <person name="Chen S."/>
            <person name="Li J."/>
        </authorList>
    </citation>
    <scope>NUCLEOTIDE SEQUENCE [LARGE SCALE GENOMIC DNA]</scope>
    <source>
        <strain evidence="1 2">T27</strain>
    </source>
</reference>
<accession>X4ZEM5</accession>
<dbReference type="STRING" id="1268072.PSAB_04830"/>
<evidence type="ECO:0000313" key="2">
    <source>
        <dbReference type="Proteomes" id="UP000019772"/>
    </source>
</evidence>
<evidence type="ECO:0000313" key="1">
    <source>
        <dbReference type="EMBL" id="AHV95902.1"/>
    </source>
</evidence>
<dbReference type="AlphaFoldDB" id="X4ZEM5"/>
<keyword evidence="2" id="KW-1185">Reference proteome</keyword>
<dbReference type="EMBL" id="CP004078">
    <property type="protein sequence ID" value="AHV95902.1"/>
    <property type="molecule type" value="Genomic_DNA"/>
</dbReference>
<dbReference type="eggNOG" id="ENOG5030I1E">
    <property type="taxonomic scope" value="Bacteria"/>
</dbReference>
<protein>
    <submittedName>
        <fullName evidence="1">Uncharacterized protein</fullName>
    </submittedName>
</protein>